<evidence type="ECO:0000256" key="5">
    <source>
        <dbReference type="SAM" id="SignalP"/>
    </source>
</evidence>
<dbReference type="SUPFAM" id="SSF57180">
    <property type="entry name" value="Cellulose-binding domain"/>
    <property type="match status" value="1"/>
</dbReference>
<dbReference type="GO" id="GO:0052689">
    <property type="term" value="F:carboxylic ester hydrolase activity"/>
    <property type="evidence" value="ECO:0007669"/>
    <property type="project" value="UniProtKB-ARBA"/>
</dbReference>
<evidence type="ECO:0000313" key="7">
    <source>
        <dbReference type="EMBL" id="KAJ7075986.1"/>
    </source>
</evidence>
<keyword evidence="2" id="KW-0378">Hydrolase</keyword>
<feature type="signal peptide" evidence="5">
    <location>
        <begin position="1"/>
        <end position="19"/>
    </location>
</feature>
<dbReference type="Pfam" id="PF00734">
    <property type="entry name" value="CBM_1"/>
    <property type="match status" value="1"/>
</dbReference>
<dbReference type="PANTHER" id="PTHR33630">
    <property type="entry name" value="CUTINASE RV1984C-RELATED-RELATED"/>
    <property type="match status" value="1"/>
</dbReference>
<dbReference type="PROSITE" id="PS00562">
    <property type="entry name" value="CBM1_1"/>
    <property type="match status" value="1"/>
</dbReference>
<evidence type="ECO:0000256" key="1">
    <source>
        <dbReference type="ARBA" id="ARBA00022729"/>
    </source>
</evidence>
<accession>A0AAD6TV68</accession>
<reference evidence="7" key="1">
    <citation type="submission" date="2023-03" db="EMBL/GenBank/DDBJ databases">
        <title>Massive genome expansion in bonnet fungi (Mycena s.s.) driven by repeated elements and novel gene families across ecological guilds.</title>
        <authorList>
            <consortium name="Lawrence Berkeley National Laboratory"/>
            <person name="Harder C.B."/>
            <person name="Miyauchi S."/>
            <person name="Viragh M."/>
            <person name="Kuo A."/>
            <person name="Thoen E."/>
            <person name="Andreopoulos B."/>
            <person name="Lu D."/>
            <person name="Skrede I."/>
            <person name="Drula E."/>
            <person name="Henrissat B."/>
            <person name="Morin E."/>
            <person name="Kohler A."/>
            <person name="Barry K."/>
            <person name="LaButti K."/>
            <person name="Morin E."/>
            <person name="Salamov A."/>
            <person name="Lipzen A."/>
            <person name="Mereny Z."/>
            <person name="Hegedus B."/>
            <person name="Baldrian P."/>
            <person name="Stursova M."/>
            <person name="Weitz H."/>
            <person name="Taylor A."/>
            <person name="Grigoriev I.V."/>
            <person name="Nagy L.G."/>
            <person name="Martin F."/>
            <person name="Kauserud H."/>
        </authorList>
    </citation>
    <scope>NUCLEOTIDE SEQUENCE</scope>
    <source>
        <strain evidence="7">CBHHK173m</strain>
    </source>
</reference>
<dbReference type="InterPro" id="IPR000675">
    <property type="entry name" value="Cutinase/axe"/>
</dbReference>
<comment type="caution">
    <text evidence="7">The sequence shown here is derived from an EMBL/GenBank/DDBJ whole genome shotgun (WGS) entry which is preliminary data.</text>
</comment>
<dbReference type="SMART" id="SM01110">
    <property type="entry name" value="Cutinase"/>
    <property type="match status" value="1"/>
</dbReference>
<sequence length="295" mass="29194">MTIRKTSLALLLGAFLAAAQQCPQVHIFGARETTAPAGYGTAGSVVSSIISAYSGATGEVINYPACGGQASCGSVSYASSAVTGVAAVASQVNAFNTKCPNSVLVLVGYSQGGQIMDDAYCGGGDTNEGLSSTAIPISAAAQKKIAAAILMGDPRHIPGLSYNVGTCQASGFAPRPTGFQCPYAANIQSYCDAADPYCCNGSDANTHQGYAVEYGAAALTFVKGKVNAMLSGTGTGGGSTGTSTSTTPPTNTGGAGGAGTAAHYGQCGGIGWNGPTVCAAPYTCQASNAYYSQCL</sequence>
<dbReference type="GO" id="GO:0005975">
    <property type="term" value="P:carbohydrate metabolic process"/>
    <property type="evidence" value="ECO:0007669"/>
    <property type="project" value="InterPro"/>
</dbReference>
<dbReference type="Pfam" id="PF01083">
    <property type="entry name" value="Cutinase"/>
    <property type="match status" value="1"/>
</dbReference>
<dbReference type="InterPro" id="IPR035971">
    <property type="entry name" value="CBD_sf"/>
</dbReference>
<dbReference type="SMART" id="SM00236">
    <property type="entry name" value="fCBD"/>
    <property type="match status" value="1"/>
</dbReference>
<dbReference type="InterPro" id="IPR029058">
    <property type="entry name" value="AB_hydrolase_fold"/>
</dbReference>
<keyword evidence="8" id="KW-1185">Reference proteome</keyword>
<dbReference type="GO" id="GO:0005576">
    <property type="term" value="C:extracellular region"/>
    <property type="evidence" value="ECO:0007669"/>
    <property type="project" value="InterPro"/>
</dbReference>
<dbReference type="PANTHER" id="PTHR33630:SF13">
    <property type="entry name" value="ACETYLXYLAN ESTERASE"/>
    <property type="match status" value="1"/>
</dbReference>
<dbReference type="Proteomes" id="UP001222325">
    <property type="component" value="Unassembled WGS sequence"/>
</dbReference>
<name>A0AAD6TV68_9AGAR</name>
<evidence type="ECO:0000256" key="4">
    <source>
        <dbReference type="SAM" id="MobiDB-lite"/>
    </source>
</evidence>
<dbReference type="AlphaFoldDB" id="A0AAD6TV68"/>
<keyword evidence="3" id="KW-1015">Disulfide bond</keyword>
<feature type="chain" id="PRO_5042280018" evidence="5">
    <location>
        <begin position="20"/>
        <end position="295"/>
    </location>
</feature>
<proteinExistence type="predicted"/>
<keyword evidence="1 5" id="KW-0732">Signal</keyword>
<feature type="domain" description="CBM1" evidence="6">
    <location>
        <begin position="259"/>
        <end position="295"/>
    </location>
</feature>
<feature type="compositionally biased region" description="Low complexity" evidence="4">
    <location>
        <begin position="241"/>
        <end position="252"/>
    </location>
</feature>
<evidence type="ECO:0000259" key="6">
    <source>
        <dbReference type="PROSITE" id="PS51164"/>
    </source>
</evidence>
<protein>
    <submittedName>
        <fullName evidence="7">Acetyl xylan esterase</fullName>
    </submittedName>
</protein>
<dbReference type="PROSITE" id="PS51164">
    <property type="entry name" value="CBM1_2"/>
    <property type="match status" value="1"/>
</dbReference>
<gene>
    <name evidence="7" type="ORF">B0H15DRAFT_805828</name>
</gene>
<dbReference type="GO" id="GO:0030248">
    <property type="term" value="F:cellulose binding"/>
    <property type="evidence" value="ECO:0007669"/>
    <property type="project" value="InterPro"/>
</dbReference>
<evidence type="ECO:0000313" key="8">
    <source>
        <dbReference type="Proteomes" id="UP001222325"/>
    </source>
</evidence>
<evidence type="ECO:0000256" key="3">
    <source>
        <dbReference type="ARBA" id="ARBA00023157"/>
    </source>
</evidence>
<feature type="region of interest" description="Disordered" evidence="4">
    <location>
        <begin position="234"/>
        <end position="257"/>
    </location>
</feature>
<dbReference type="EMBL" id="JARJCN010000086">
    <property type="protein sequence ID" value="KAJ7075986.1"/>
    <property type="molecule type" value="Genomic_DNA"/>
</dbReference>
<dbReference type="Gene3D" id="3.40.50.1820">
    <property type="entry name" value="alpha/beta hydrolase"/>
    <property type="match status" value="1"/>
</dbReference>
<organism evidence="7 8">
    <name type="scientific">Mycena belliarum</name>
    <dbReference type="NCBI Taxonomy" id="1033014"/>
    <lineage>
        <taxon>Eukaryota</taxon>
        <taxon>Fungi</taxon>
        <taxon>Dikarya</taxon>
        <taxon>Basidiomycota</taxon>
        <taxon>Agaricomycotina</taxon>
        <taxon>Agaricomycetes</taxon>
        <taxon>Agaricomycetidae</taxon>
        <taxon>Agaricales</taxon>
        <taxon>Marasmiineae</taxon>
        <taxon>Mycenaceae</taxon>
        <taxon>Mycena</taxon>
    </lineage>
</organism>
<dbReference type="SUPFAM" id="SSF53474">
    <property type="entry name" value="alpha/beta-Hydrolases"/>
    <property type="match status" value="1"/>
</dbReference>
<dbReference type="InterPro" id="IPR000254">
    <property type="entry name" value="CBD"/>
</dbReference>
<evidence type="ECO:0000256" key="2">
    <source>
        <dbReference type="ARBA" id="ARBA00022801"/>
    </source>
</evidence>